<evidence type="ECO:0000256" key="1">
    <source>
        <dbReference type="ARBA" id="ARBA00022729"/>
    </source>
</evidence>
<dbReference type="InterPro" id="IPR039424">
    <property type="entry name" value="SBP_5"/>
</dbReference>
<protein>
    <recommendedName>
        <fullName evidence="3">Solute-binding protein family 5 domain-containing protein</fullName>
    </recommendedName>
</protein>
<dbReference type="Gene3D" id="3.10.105.10">
    <property type="entry name" value="Dipeptide-binding Protein, Domain 3"/>
    <property type="match status" value="2"/>
</dbReference>
<accession>A0A830E8C4</accession>
<organism evidence="4 5">
    <name type="scientific">Halobellus salinus</name>
    <dbReference type="NCBI Taxonomy" id="931585"/>
    <lineage>
        <taxon>Archaea</taxon>
        <taxon>Methanobacteriati</taxon>
        <taxon>Methanobacteriota</taxon>
        <taxon>Stenosarchaea group</taxon>
        <taxon>Halobacteria</taxon>
        <taxon>Halobacteriales</taxon>
        <taxon>Haloferacaceae</taxon>
        <taxon>Halobellus</taxon>
    </lineage>
</organism>
<dbReference type="SUPFAM" id="SSF53850">
    <property type="entry name" value="Periplasmic binding protein-like II"/>
    <property type="match status" value="2"/>
</dbReference>
<reference evidence="4" key="1">
    <citation type="journal article" date="2014" name="Int. J. Syst. Evol. Microbiol.">
        <title>Complete genome sequence of Corynebacterium casei LMG S-19264T (=DSM 44701T), isolated from a smear-ripened cheese.</title>
        <authorList>
            <consortium name="US DOE Joint Genome Institute (JGI-PGF)"/>
            <person name="Walter F."/>
            <person name="Albersmeier A."/>
            <person name="Kalinowski J."/>
            <person name="Ruckert C."/>
        </authorList>
    </citation>
    <scope>NUCLEOTIDE SEQUENCE</scope>
    <source>
        <strain evidence="4">JCM 14359</strain>
    </source>
</reference>
<dbReference type="Gene3D" id="3.40.190.10">
    <property type="entry name" value="Periplasmic binding protein-like II"/>
    <property type="match status" value="1"/>
</dbReference>
<dbReference type="Gene3D" id="3.90.76.10">
    <property type="entry name" value="Dipeptide-binding Protein, Domain 1"/>
    <property type="match status" value="1"/>
</dbReference>
<keyword evidence="5" id="KW-1185">Reference proteome</keyword>
<dbReference type="Pfam" id="PF00496">
    <property type="entry name" value="SBP_bac_5"/>
    <property type="match status" value="1"/>
</dbReference>
<feature type="compositionally biased region" description="Basic and acidic residues" evidence="2">
    <location>
        <begin position="48"/>
        <end position="59"/>
    </location>
</feature>
<dbReference type="CDD" id="cd00995">
    <property type="entry name" value="PBP2_NikA_DppA_OppA_like"/>
    <property type="match status" value="1"/>
</dbReference>
<dbReference type="OrthoDB" id="233597at2157"/>
<dbReference type="GO" id="GO:0015833">
    <property type="term" value="P:peptide transport"/>
    <property type="evidence" value="ECO:0007669"/>
    <property type="project" value="TreeGrafter"/>
</dbReference>
<dbReference type="Proteomes" id="UP000653099">
    <property type="component" value="Unassembled WGS sequence"/>
</dbReference>
<evidence type="ECO:0000313" key="4">
    <source>
        <dbReference type="EMBL" id="GGJ00039.1"/>
    </source>
</evidence>
<name>A0A830E8C4_9EURY</name>
<feature type="region of interest" description="Disordered" evidence="2">
    <location>
        <begin position="21"/>
        <end position="61"/>
    </location>
</feature>
<dbReference type="PANTHER" id="PTHR30290">
    <property type="entry name" value="PERIPLASMIC BINDING COMPONENT OF ABC TRANSPORTER"/>
    <property type="match status" value="1"/>
</dbReference>
<evidence type="ECO:0000313" key="5">
    <source>
        <dbReference type="Proteomes" id="UP000653099"/>
    </source>
</evidence>
<dbReference type="PROSITE" id="PS51257">
    <property type="entry name" value="PROKAR_LIPOPROTEIN"/>
    <property type="match status" value="1"/>
</dbReference>
<gene>
    <name evidence="4" type="ORF">GCM10008995_07360</name>
</gene>
<dbReference type="AlphaFoldDB" id="A0A830E8C4"/>
<sequence>MDTSRRRFLRRTAGLSAIGLSGLAGCTGGDGGGSTGTSSGSTGGSTDTPEKQTASDERVVTGSELDEFERVEIEIQSYTRSLLPQRYEWTFLFRDQWVEKLGVDANVTIGEVNKIFGNWVDVNYDVNMAGWSGKPSRIDPTTFLNAFTTDGGLYTPNYTNPDYDDLVGEFQRETDRDRRQELAYEAQQILAEDQPVVFLFAADALTATNTDNWSNYTNQIGDQNFTQVWNLQSMTPTGDVQAAVKAGNLFPATLNPMAPTKSGDLMGLKMVYDRLIRLGPKGQPQPWAATDWDAVDPQTVDVTLREGMTWHDGEAVTPEDVKFTIEYLQEWKVPYMQSFYTDIESVEVTGSNGVRFTLSQPRASFIGVDLSLLFIMPQHIWDGLPEREGLEHPREYQDTEYIGSGPFTVQDFSQSDRVVWQVYDDHFADFDINAFIWSKYGGKAAALGDVESGDASFVESLQASQYNRVKGQSGIGAENVSQHGWKAIYMNNDRRPFSDKQFRIAASHATDRERAAEIVYDGLADIQNGPIAPANEFWHNPDLPTYDGGAGEARDILFAAGYRWDEDGNLLMPKE</sequence>
<feature type="domain" description="Solute-binding protein family 5" evidence="3">
    <location>
        <begin position="283"/>
        <end position="569"/>
    </location>
</feature>
<dbReference type="GO" id="GO:1904680">
    <property type="term" value="F:peptide transmembrane transporter activity"/>
    <property type="evidence" value="ECO:0007669"/>
    <property type="project" value="TreeGrafter"/>
</dbReference>
<dbReference type="InterPro" id="IPR000914">
    <property type="entry name" value="SBP_5_dom"/>
</dbReference>
<feature type="compositionally biased region" description="Low complexity" evidence="2">
    <location>
        <begin position="36"/>
        <end position="47"/>
    </location>
</feature>
<dbReference type="RefSeq" id="WP_188786043.1">
    <property type="nucleotide sequence ID" value="NZ_BMOC01000003.1"/>
</dbReference>
<proteinExistence type="predicted"/>
<evidence type="ECO:0000256" key="2">
    <source>
        <dbReference type="SAM" id="MobiDB-lite"/>
    </source>
</evidence>
<comment type="caution">
    <text evidence="4">The sequence shown here is derived from an EMBL/GenBank/DDBJ whole genome shotgun (WGS) entry which is preliminary data.</text>
</comment>
<dbReference type="PANTHER" id="PTHR30290:SF38">
    <property type="entry name" value="D,D-DIPEPTIDE-BINDING PERIPLASMIC PROTEIN DDPA-RELATED"/>
    <property type="match status" value="1"/>
</dbReference>
<keyword evidence="1" id="KW-0732">Signal</keyword>
<dbReference type="EMBL" id="BMOC01000003">
    <property type="protein sequence ID" value="GGJ00039.1"/>
    <property type="molecule type" value="Genomic_DNA"/>
</dbReference>
<feature type="compositionally biased region" description="Gly residues" evidence="2">
    <location>
        <begin position="25"/>
        <end position="35"/>
    </location>
</feature>
<evidence type="ECO:0000259" key="3">
    <source>
        <dbReference type="Pfam" id="PF00496"/>
    </source>
</evidence>
<reference evidence="4" key="2">
    <citation type="submission" date="2020-09" db="EMBL/GenBank/DDBJ databases">
        <authorList>
            <person name="Sun Q."/>
            <person name="Ohkuma M."/>
        </authorList>
    </citation>
    <scope>NUCLEOTIDE SEQUENCE</scope>
    <source>
        <strain evidence="4">JCM 14359</strain>
    </source>
</reference>